<feature type="transmembrane region" description="Helical" evidence="5">
    <location>
        <begin position="327"/>
        <end position="345"/>
    </location>
</feature>
<dbReference type="KEGG" id="ntp:CRH09_30120"/>
<dbReference type="InterPro" id="IPR020846">
    <property type="entry name" value="MFS_dom"/>
</dbReference>
<dbReference type="GO" id="GO:0022857">
    <property type="term" value="F:transmembrane transporter activity"/>
    <property type="evidence" value="ECO:0007669"/>
    <property type="project" value="InterPro"/>
</dbReference>
<evidence type="ECO:0000256" key="3">
    <source>
        <dbReference type="ARBA" id="ARBA00022989"/>
    </source>
</evidence>
<dbReference type="Proteomes" id="UP000221961">
    <property type="component" value="Chromosome"/>
</dbReference>
<dbReference type="Pfam" id="PF07690">
    <property type="entry name" value="MFS_1"/>
    <property type="match status" value="1"/>
</dbReference>
<dbReference type="PANTHER" id="PTHR23534">
    <property type="entry name" value="MFS PERMEASE"/>
    <property type="match status" value="1"/>
</dbReference>
<evidence type="ECO:0000256" key="2">
    <source>
        <dbReference type="ARBA" id="ARBA00022692"/>
    </source>
</evidence>
<comment type="subcellular location">
    <subcellularLocation>
        <location evidence="1">Cell membrane</location>
        <topology evidence="1">Multi-pass membrane protein</topology>
    </subcellularLocation>
</comment>
<dbReference type="InterPro" id="IPR011701">
    <property type="entry name" value="MFS"/>
</dbReference>
<dbReference type="InterPro" id="IPR036259">
    <property type="entry name" value="MFS_trans_sf"/>
</dbReference>
<dbReference type="PROSITE" id="PS50850">
    <property type="entry name" value="MFS"/>
    <property type="match status" value="1"/>
</dbReference>
<evidence type="ECO:0000313" key="7">
    <source>
        <dbReference type="EMBL" id="ATL72223.1"/>
    </source>
</evidence>
<name>A0A291RXH9_9NOCA</name>
<evidence type="ECO:0000313" key="8">
    <source>
        <dbReference type="Proteomes" id="UP000221961"/>
    </source>
</evidence>
<dbReference type="GO" id="GO:0005886">
    <property type="term" value="C:plasma membrane"/>
    <property type="evidence" value="ECO:0007669"/>
    <property type="project" value="UniProtKB-SubCell"/>
</dbReference>
<evidence type="ECO:0000259" key="6">
    <source>
        <dbReference type="PROSITE" id="PS50850"/>
    </source>
</evidence>
<dbReference type="Gene3D" id="1.20.1250.20">
    <property type="entry name" value="MFS general substrate transporter like domains"/>
    <property type="match status" value="1"/>
</dbReference>
<feature type="transmembrane region" description="Helical" evidence="5">
    <location>
        <begin position="57"/>
        <end position="75"/>
    </location>
</feature>
<feature type="transmembrane region" description="Helical" evidence="5">
    <location>
        <begin position="285"/>
        <end position="306"/>
    </location>
</feature>
<dbReference type="AlphaFoldDB" id="A0A291RXH9"/>
<keyword evidence="3 5" id="KW-1133">Transmembrane helix</keyword>
<reference evidence="7 8" key="1">
    <citation type="submission" date="2017-10" db="EMBL/GenBank/DDBJ databases">
        <title>Comparative genomics between pathogenic Norcardia.</title>
        <authorList>
            <person name="Zeng L."/>
        </authorList>
    </citation>
    <scope>NUCLEOTIDE SEQUENCE [LARGE SCALE GENOMIC DNA]</scope>
    <source>
        <strain evidence="7 8">NC_YFY_NT001</strain>
    </source>
</reference>
<accession>A0A291RXH9</accession>
<keyword evidence="4 5" id="KW-0472">Membrane</keyword>
<feature type="domain" description="Major facilitator superfamily (MFS) profile" evidence="6">
    <location>
        <begin position="194"/>
        <end position="374"/>
    </location>
</feature>
<gene>
    <name evidence="7" type="ORF">CRH09_30120</name>
</gene>
<dbReference type="EMBL" id="CP023778">
    <property type="protein sequence ID" value="ATL72223.1"/>
    <property type="molecule type" value="Genomic_DNA"/>
</dbReference>
<feature type="transmembrane region" description="Helical" evidence="5">
    <location>
        <begin position="154"/>
        <end position="174"/>
    </location>
</feature>
<proteinExistence type="predicted"/>
<feature type="transmembrane region" description="Helical" evidence="5">
    <location>
        <begin position="114"/>
        <end position="134"/>
    </location>
</feature>
<evidence type="ECO:0000256" key="5">
    <source>
        <dbReference type="SAM" id="Phobius"/>
    </source>
</evidence>
<dbReference type="SUPFAM" id="SSF103473">
    <property type="entry name" value="MFS general substrate transporter"/>
    <property type="match status" value="1"/>
</dbReference>
<evidence type="ECO:0000256" key="1">
    <source>
        <dbReference type="ARBA" id="ARBA00004651"/>
    </source>
</evidence>
<feature type="transmembrane region" description="Helical" evidence="5">
    <location>
        <begin position="230"/>
        <end position="248"/>
    </location>
</feature>
<feature type="transmembrane region" description="Helical" evidence="5">
    <location>
        <begin position="351"/>
        <end position="368"/>
    </location>
</feature>
<feature type="transmembrane region" description="Helical" evidence="5">
    <location>
        <begin position="30"/>
        <end position="50"/>
    </location>
</feature>
<organism evidence="7 8">
    <name type="scientific">Nocardia terpenica</name>
    <dbReference type="NCBI Taxonomy" id="455432"/>
    <lineage>
        <taxon>Bacteria</taxon>
        <taxon>Bacillati</taxon>
        <taxon>Actinomycetota</taxon>
        <taxon>Actinomycetes</taxon>
        <taxon>Mycobacteriales</taxon>
        <taxon>Nocardiaceae</taxon>
        <taxon>Nocardia</taxon>
    </lineage>
</organism>
<sequence>MNTGAVGLSTVATVFVAEQAGAGASGLSNAALVSGTAAGAIGTSALMAGYGRRIGLLVMYCVAGVGGVVAVAGVLRSSLPVLLIGVLVFGGGYGATQLSRYVAAAVLPEHRRGFGVSLIVWAGTVGAVAGPALIAPASAVATGVRLPGLSGPVAVSALLAVATVAVTAVLPRAVGRIEGERPERSSLWSALRGRVVLVPLVAMVAAQAVMVSVMTMTPVQMRHLGSGLDVVGWVISAHMAGMYALAPVSGRIADRWGGRVAMTAGLAVQLVAAVTVVVAPSSYRLWMPVGLFLVGYGWNLVFVGGSGTLSRDLPPGERARLQGGVDAVVWASSALASVAAGQLFAAGGFRLVAVVGAAIAGVVPLAVVRRRAGG</sequence>
<feature type="transmembrane region" description="Helical" evidence="5">
    <location>
        <begin position="260"/>
        <end position="279"/>
    </location>
</feature>
<protein>
    <submittedName>
        <fullName evidence="7">MFS transporter</fullName>
    </submittedName>
</protein>
<feature type="transmembrane region" description="Helical" evidence="5">
    <location>
        <begin position="195"/>
        <end position="218"/>
    </location>
</feature>
<keyword evidence="2 5" id="KW-0812">Transmembrane</keyword>
<dbReference type="PANTHER" id="PTHR23534:SF1">
    <property type="entry name" value="MAJOR FACILITATOR SUPERFAMILY PROTEIN"/>
    <property type="match status" value="1"/>
</dbReference>
<evidence type="ECO:0000256" key="4">
    <source>
        <dbReference type="ARBA" id="ARBA00023136"/>
    </source>
</evidence>
<feature type="transmembrane region" description="Helical" evidence="5">
    <location>
        <begin position="81"/>
        <end position="102"/>
    </location>
</feature>